<feature type="transmembrane region" description="Helical" evidence="7">
    <location>
        <begin position="329"/>
        <end position="352"/>
    </location>
</feature>
<dbReference type="PANTHER" id="PTHR11654">
    <property type="entry name" value="OLIGOPEPTIDE TRANSPORTER-RELATED"/>
    <property type="match status" value="1"/>
</dbReference>
<dbReference type="eggNOG" id="KOG1237">
    <property type="taxonomic scope" value="Eukaryota"/>
</dbReference>
<feature type="transmembrane region" description="Helical" evidence="7">
    <location>
        <begin position="449"/>
        <end position="473"/>
    </location>
</feature>
<feature type="transmembrane region" description="Helical" evidence="7">
    <location>
        <begin position="169"/>
        <end position="189"/>
    </location>
</feature>
<feature type="transmembrane region" description="Helical" evidence="7">
    <location>
        <begin position="100"/>
        <end position="123"/>
    </location>
</feature>
<keyword evidence="3 7" id="KW-0812">Transmembrane</keyword>
<sequence length="581" mass="62675">EFCERLAYYGISTNIITYLTGVLNISNSSAAAQVNAWSGTCYVTPLLGAFLADAYLGRFWTILIFSIIYMGGLAGLTVSAADDSLHPVDGAEASSGQLAFFWAFMYLIALGTGGIKPCVSTFGADQFDELRPCEARLIPRFFNWFYFAINCGAMLSATVVVNVQTDVGWFEGFLIPTVAFAIAIVVFTAGSKLYRRMPPAGSPFTRMAKVVAGAMAHRKAQVPEDASKLHEVEGHMSIVPGQVKIDRQGCCKWLEKACTRAKAPGVADRWLVTLTEVEELKAVVRLLPVMLTLIVYNAVYAQMTTLFILQGEGMDTQLGSLNVAPATVSVLDSISVLIWVPLYDMVIAPFFARRGRPISLLVRIGIGYLVAMLAMIAAAVVEIIRLNVVNSNGLQDDNPTVAGAPVVPMSVWWQIPQYFLIGCSEVFAMIGSLELFYSQAPDAMRSTCSALQLVATALGSYLASLLVIIVQAISNDSWVSNTPCLVASLLPCVLADGHLDYFFWMMSVLMLLTFVVYIFVARRFRYKNVSGDVGRVPPAGCAAQPLDASATAAAGSDPASHALPAGHPQHHRPRGAGACCR</sequence>
<name>E1ZFC0_CHLVA</name>
<evidence type="ECO:0000313" key="9">
    <source>
        <dbReference type="Proteomes" id="UP000008141"/>
    </source>
</evidence>
<feature type="transmembrane region" description="Helical" evidence="7">
    <location>
        <begin position="286"/>
        <end position="309"/>
    </location>
</feature>
<dbReference type="GO" id="GO:0006857">
    <property type="term" value="P:oligopeptide transport"/>
    <property type="evidence" value="ECO:0007669"/>
    <property type="project" value="InterPro"/>
</dbReference>
<feature type="transmembrane region" description="Helical" evidence="7">
    <location>
        <begin position="364"/>
        <end position="384"/>
    </location>
</feature>
<evidence type="ECO:0000256" key="4">
    <source>
        <dbReference type="ARBA" id="ARBA00022989"/>
    </source>
</evidence>
<dbReference type="CDD" id="cd17351">
    <property type="entry name" value="MFS_NPF"/>
    <property type="match status" value="1"/>
</dbReference>
<keyword evidence="4 7" id="KW-1133">Transmembrane helix</keyword>
<feature type="transmembrane region" description="Helical" evidence="7">
    <location>
        <begin position="501"/>
        <end position="520"/>
    </location>
</feature>
<evidence type="ECO:0000256" key="5">
    <source>
        <dbReference type="ARBA" id="ARBA00023136"/>
    </source>
</evidence>
<dbReference type="AlphaFoldDB" id="E1ZFC0"/>
<keyword evidence="5 7" id="KW-0472">Membrane</keyword>
<protein>
    <recommendedName>
        <fullName evidence="10">Major facilitator superfamily (MFS) profile domain-containing protein</fullName>
    </recommendedName>
</protein>
<dbReference type="KEGG" id="cvr:CHLNCDRAFT_23105"/>
<dbReference type="InterPro" id="IPR018456">
    <property type="entry name" value="PTR2_symporter_CS"/>
</dbReference>
<dbReference type="Pfam" id="PF00854">
    <property type="entry name" value="PTR2"/>
    <property type="match status" value="1"/>
</dbReference>
<evidence type="ECO:0000256" key="3">
    <source>
        <dbReference type="ARBA" id="ARBA00022692"/>
    </source>
</evidence>
<evidence type="ECO:0000256" key="2">
    <source>
        <dbReference type="ARBA" id="ARBA00005982"/>
    </source>
</evidence>
<evidence type="ECO:0000313" key="8">
    <source>
        <dbReference type="EMBL" id="EFN55475.1"/>
    </source>
</evidence>
<feature type="transmembrane region" description="Helical" evidence="7">
    <location>
        <begin position="418"/>
        <end position="437"/>
    </location>
</feature>
<feature type="transmembrane region" description="Helical" evidence="7">
    <location>
        <begin position="144"/>
        <end position="163"/>
    </location>
</feature>
<dbReference type="GeneID" id="17354995"/>
<feature type="compositionally biased region" description="Low complexity" evidence="6">
    <location>
        <begin position="553"/>
        <end position="562"/>
    </location>
</feature>
<reference evidence="8 9" key="1">
    <citation type="journal article" date="2010" name="Plant Cell">
        <title>The Chlorella variabilis NC64A genome reveals adaptation to photosymbiosis, coevolution with viruses, and cryptic sex.</title>
        <authorList>
            <person name="Blanc G."/>
            <person name="Duncan G."/>
            <person name="Agarkova I."/>
            <person name="Borodovsky M."/>
            <person name="Gurnon J."/>
            <person name="Kuo A."/>
            <person name="Lindquist E."/>
            <person name="Lucas S."/>
            <person name="Pangilinan J."/>
            <person name="Polle J."/>
            <person name="Salamov A."/>
            <person name="Terry A."/>
            <person name="Yamada T."/>
            <person name="Dunigan D.D."/>
            <person name="Grigoriev I.V."/>
            <person name="Claverie J.M."/>
            <person name="Van Etten J.L."/>
        </authorList>
    </citation>
    <scope>NUCLEOTIDE SEQUENCE [LARGE SCALE GENOMIC DNA]</scope>
    <source>
        <strain evidence="8 9">NC64A</strain>
    </source>
</reference>
<dbReference type="PROSITE" id="PS01022">
    <property type="entry name" value="PTR2_1"/>
    <property type="match status" value="1"/>
</dbReference>
<keyword evidence="9" id="KW-1185">Reference proteome</keyword>
<dbReference type="GO" id="GO:0016020">
    <property type="term" value="C:membrane"/>
    <property type="evidence" value="ECO:0007669"/>
    <property type="project" value="UniProtKB-SubCell"/>
</dbReference>
<comment type="similarity">
    <text evidence="2">Belongs to the major facilitator superfamily. Proton-dependent oligopeptide transporter (POT/PTR) (TC 2.A.17) family.</text>
</comment>
<feature type="transmembrane region" description="Helical" evidence="7">
    <location>
        <begin position="34"/>
        <end position="52"/>
    </location>
</feature>
<evidence type="ECO:0000256" key="1">
    <source>
        <dbReference type="ARBA" id="ARBA00004141"/>
    </source>
</evidence>
<dbReference type="Gene3D" id="1.20.1250.20">
    <property type="entry name" value="MFS general substrate transporter like domains"/>
    <property type="match status" value="1"/>
</dbReference>
<feature type="region of interest" description="Disordered" evidence="6">
    <location>
        <begin position="553"/>
        <end position="581"/>
    </location>
</feature>
<proteinExistence type="inferred from homology"/>
<organism evidence="9">
    <name type="scientific">Chlorella variabilis</name>
    <name type="common">Green alga</name>
    <dbReference type="NCBI Taxonomy" id="554065"/>
    <lineage>
        <taxon>Eukaryota</taxon>
        <taxon>Viridiplantae</taxon>
        <taxon>Chlorophyta</taxon>
        <taxon>core chlorophytes</taxon>
        <taxon>Trebouxiophyceae</taxon>
        <taxon>Chlorellales</taxon>
        <taxon>Chlorellaceae</taxon>
        <taxon>Chlorella clade</taxon>
        <taxon>Chlorella</taxon>
    </lineage>
</organism>
<dbReference type="EMBL" id="GL433844">
    <property type="protein sequence ID" value="EFN55475.1"/>
    <property type="molecule type" value="Genomic_DNA"/>
</dbReference>
<feature type="transmembrane region" description="Helical" evidence="7">
    <location>
        <begin position="59"/>
        <end position="80"/>
    </location>
</feature>
<evidence type="ECO:0008006" key="10">
    <source>
        <dbReference type="Google" id="ProtNLM"/>
    </source>
</evidence>
<dbReference type="InterPro" id="IPR000109">
    <property type="entry name" value="POT_fam"/>
</dbReference>
<dbReference type="OMA" id="RFKLICW"/>
<evidence type="ECO:0000256" key="6">
    <source>
        <dbReference type="SAM" id="MobiDB-lite"/>
    </source>
</evidence>
<dbReference type="SUPFAM" id="SSF103473">
    <property type="entry name" value="MFS general substrate transporter"/>
    <property type="match status" value="1"/>
</dbReference>
<dbReference type="InterPro" id="IPR036259">
    <property type="entry name" value="MFS_trans_sf"/>
</dbReference>
<evidence type="ECO:0000256" key="7">
    <source>
        <dbReference type="SAM" id="Phobius"/>
    </source>
</evidence>
<dbReference type="InParanoid" id="E1ZFC0"/>
<feature type="non-terminal residue" evidence="8">
    <location>
        <position position="1"/>
    </location>
</feature>
<dbReference type="Proteomes" id="UP000008141">
    <property type="component" value="Unassembled WGS sequence"/>
</dbReference>
<dbReference type="FunCoup" id="E1ZFC0">
    <property type="interactions" value="1277"/>
</dbReference>
<dbReference type="RefSeq" id="XP_005847577.1">
    <property type="nucleotide sequence ID" value="XM_005847515.1"/>
</dbReference>
<comment type="subcellular location">
    <subcellularLocation>
        <location evidence="1">Membrane</location>
        <topology evidence="1">Multi-pass membrane protein</topology>
    </subcellularLocation>
</comment>
<dbReference type="GO" id="GO:0022857">
    <property type="term" value="F:transmembrane transporter activity"/>
    <property type="evidence" value="ECO:0007669"/>
    <property type="project" value="InterPro"/>
</dbReference>
<dbReference type="OrthoDB" id="8904098at2759"/>
<accession>E1ZFC0</accession>
<gene>
    <name evidence="8" type="ORF">CHLNCDRAFT_23105</name>
</gene>